<feature type="region of interest" description="Disordered" evidence="7">
    <location>
        <begin position="1"/>
        <end position="23"/>
    </location>
</feature>
<protein>
    <submittedName>
        <fullName evidence="9">Charged multivesicular body protein 6</fullName>
    </submittedName>
</protein>
<dbReference type="Pfam" id="PF03357">
    <property type="entry name" value="Snf7"/>
    <property type="match status" value="1"/>
</dbReference>
<organism evidence="8 9">
    <name type="scientific">Syphacia muris</name>
    <dbReference type="NCBI Taxonomy" id="451379"/>
    <lineage>
        <taxon>Eukaryota</taxon>
        <taxon>Metazoa</taxon>
        <taxon>Ecdysozoa</taxon>
        <taxon>Nematoda</taxon>
        <taxon>Chromadorea</taxon>
        <taxon>Rhabditida</taxon>
        <taxon>Spirurina</taxon>
        <taxon>Oxyuridomorpha</taxon>
        <taxon>Oxyuroidea</taxon>
        <taxon>Oxyuridae</taxon>
        <taxon>Syphacia</taxon>
    </lineage>
</organism>
<feature type="compositionally biased region" description="Basic residues" evidence="7">
    <location>
        <begin position="7"/>
        <end position="18"/>
    </location>
</feature>
<name>A0A0N5A8X2_9BILA</name>
<dbReference type="WBParaSite" id="SMUV_0000053401-mRNA-1">
    <property type="protein sequence ID" value="SMUV_0000053401-mRNA-1"/>
    <property type="gene ID" value="SMUV_0000053401"/>
</dbReference>
<keyword evidence="5" id="KW-0653">Protein transport</keyword>
<accession>A0A0N5A8X2</accession>
<comment type="subcellular location">
    <subcellularLocation>
        <location evidence="1">Endosome membrane</location>
    </subcellularLocation>
</comment>
<dbReference type="AlphaFoldDB" id="A0A0N5A8X2"/>
<dbReference type="Gene3D" id="6.10.140.1230">
    <property type="match status" value="1"/>
</dbReference>
<evidence type="ECO:0000313" key="9">
    <source>
        <dbReference type="WBParaSite" id="SMUV_0000053401-mRNA-1"/>
    </source>
</evidence>
<feature type="region of interest" description="Disordered" evidence="7">
    <location>
        <begin position="189"/>
        <end position="211"/>
    </location>
</feature>
<evidence type="ECO:0000256" key="1">
    <source>
        <dbReference type="ARBA" id="ARBA00004608"/>
    </source>
</evidence>
<keyword evidence="6" id="KW-0472">Membrane</keyword>
<dbReference type="STRING" id="451379.A0A0N5A8X2"/>
<keyword evidence="8" id="KW-1185">Reference proteome</keyword>
<dbReference type="Proteomes" id="UP000046393">
    <property type="component" value="Unplaced"/>
</dbReference>
<evidence type="ECO:0000256" key="5">
    <source>
        <dbReference type="ARBA" id="ARBA00022927"/>
    </source>
</evidence>
<comment type="similarity">
    <text evidence="2">Belongs to the SNF7 family.</text>
</comment>
<evidence type="ECO:0000256" key="4">
    <source>
        <dbReference type="ARBA" id="ARBA00022753"/>
    </source>
</evidence>
<sequence>MGNLFSKKSKTTNARRKPPPITDRDRAILDLKLKRDEIQRCVRRHEYQLENQRRVAKELLQSGKKELALMVLRRKHILENLIKKSLDHLDTLEKMVYSIEEADMQNAVVKGLKAGNQALKQINQMFSVDEVEKIMDETQEAVQYQEIGSIFQEISRILEDSGMQLDEHDMEEINAELNNLIESDNEAVKFPSVPDEPLPSKGLETKERSKDKRVEAVALVAS</sequence>
<evidence type="ECO:0000256" key="7">
    <source>
        <dbReference type="SAM" id="MobiDB-lite"/>
    </source>
</evidence>
<dbReference type="GO" id="GO:0015031">
    <property type="term" value="P:protein transport"/>
    <property type="evidence" value="ECO:0007669"/>
    <property type="project" value="UniProtKB-KW"/>
</dbReference>
<evidence type="ECO:0000256" key="3">
    <source>
        <dbReference type="ARBA" id="ARBA00022448"/>
    </source>
</evidence>
<dbReference type="InterPro" id="IPR005024">
    <property type="entry name" value="Snf7_fam"/>
</dbReference>
<dbReference type="GO" id="GO:0006900">
    <property type="term" value="P:vesicle budding from membrane"/>
    <property type="evidence" value="ECO:0007669"/>
    <property type="project" value="TreeGrafter"/>
</dbReference>
<dbReference type="GO" id="GO:0000815">
    <property type="term" value="C:ESCRT III complex"/>
    <property type="evidence" value="ECO:0007669"/>
    <property type="project" value="TreeGrafter"/>
</dbReference>
<evidence type="ECO:0000313" key="8">
    <source>
        <dbReference type="Proteomes" id="UP000046393"/>
    </source>
</evidence>
<dbReference type="PANTHER" id="PTHR22761">
    <property type="entry name" value="CHARGED MULTIVESICULAR BODY PROTEIN"/>
    <property type="match status" value="1"/>
</dbReference>
<reference evidence="9" key="1">
    <citation type="submission" date="2017-02" db="UniProtKB">
        <authorList>
            <consortium name="WormBaseParasite"/>
        </authorList>
    </citation>
    <scope>IDENTIFICATION</scope>
</reference>
<dbReference type="GO" id="GO:0005771">
    <property type="term" value="C:multivesicular body"/>
    <property type="evidence" value="ECO:0007669"/>
    <property type="project" value="TreeGrafter"/>
</dbReference>
<keyword evidence="3" id="KW-0813">Transport</keyword>
<dbReference type="PANTHER" id="PTHR22761:SF5">
    <property type="entry name" value="CHARGED MULTIVESICULAR BODY PROTEIN 6"/>
    <property type="match status" value="1"/>
</dbReference>
<evidence type="ECO:0000256" key="6">
    <source>
        <dbReference type="ARBA" id="ARBA00023136"/>
    </source>
</evidence>
<dbReference type="GO" id="GO:0032511">
    <property type="term" value="P:late endosome to vacuole transport via multivesicular body sorting pathway"/>
    <property type="evidence" value="ECO:0007669"/>
    <property type="project" value="TreeGrafter"/>
</dbReference>
<proteinExistence type="inferred from homology"/>
<keyword evidence="4" id="KW-0967">Endosome</keyword>
<evidence type="ECO:0000256" key="2">
    <source>
        <dbReference type="ARBA" id="ARBA00006190"/>
    </source>
</evidence>